<organism evidence="2 3">
    <name type="scientific">Wuchereria bancrofti</name>
    <dbReference type="NCBI Taxonomy" id="6293"/>
    <lineage>
        <taxon>Eukaryota</taxon>
        <taxon>Metazoa</taxon>
        <taxon>Ecdysozoa</taxon>
        <taxon>Nematoda</taxon>
        <taxon>Chromadorea</taxon>
        <taxon>Rhabditida</taxon>
        <taxon>Spirurina</taxon>
        <taxon>Spiruromorpha</taxon>
        <taxon>Filarioidea</taxon>
        <taxon>Onchocercidae</taxon>
        <taxon>Wuchereria</taxon>
    </lineage>
</organism>
<dbReference type="Proteomes" id="UP000270924">
    <property type="component" value="Unassembled WGS sequence"/>
</dbReference>
<dbReference type="OrthoDB" id="5867030at2759"/>
<keyword evidence="3" id="KW-1185">Reference proteome</keyword>
<name>A0A3P7DC50_WUCBA</name>
<dbReference type="AlphaFoldDB" id="A0A3P7DC50"/>
<feature type="transmembrane region" description="Helical" evidence="1">
    <location>
        <begin position="17"/>
        <end position="35"/>
    </location>
</feature>
<protein>
    <submittedName>
        <fullName evidence="2">Uncharacterized protein</fullName>
    </submittedName>
</protein>
<keyword evidence="1" id="KW-0472">Membrane</keyword>
<dbReference type="EMBL" id="UYWW01000138">
    <property type="protein sequence ID" value="VDM07440.1"/>
    <property type="molecule type" value="Genomic_DNA"/>
</dbReference>
<evidence type="ECO:0000256" key="1">
    <source>
        <dbReference type="SAM" id="Phobius"/>
    </source>
</evidence>
<dbReference type="InParanoid" id="A0A3P7DC50"/>
<evidence type="ECO:0000313" key="2">
    <source>
        <dbReference type="EMBL" id="VDM07440.1"/>
    </source>
</evidence>
<sequence>MLCSVIGMQRWSKPLPISPFILPITTQIIIVLLLNRIHSQIRSGSLYLLRVFDFLTTITVAKFSKWLLRSERNPPISLLQKFAERYIRAAEPLSTALASHATINQRLEGG</sequence>
<accession>A0A3P7DC50</accession>
<gene>
    <name evidence="2" type="ORF">WBA_LOCUS826</name>
</gene>
<keyword evidence="1" id="KW-1133">Transmembrane helix</keyword>
<evidence type="ECO:0000313" key="3">
    <source>
        <dbReference type="Proteomes" id="UP000270924"/>
    </source>
</evidence>
<reference evidence="2 3" key="1">
    <citation type="submission" date="2018-11" db="EMBL/GenBank/DDBJ databases">
        <authorList>
            <consortium name="Pathogen Informatics"/>
        </authorList>
    </citation>
    <scope>NUCLEOTIDE SEQUENCE [LARGE SCALE GENOMIC DNA]</scope>
</reference>
<keyword evidence="1" id="KW-0812">Transmembrane</keyword>
<proteinExistence type="predicted"/>